<sequence length="143" mass="16002">MIKLHPESLYLPMLNGEKFRHIRIRVKQYILALTLLISFFATSGYVSNGGKMIGVANTEVLTTPPSILKNGVSFKRALLALDKRGSYCFTPKQSPVFGLLLSANIATSHYIHLNLLFNAYKSIMQFKLINPICFSHQDLSNIG</sequence>
<reference evidence="3" key="1">
    <citation type="journal article" date="2019" name="Int. J. Syst. Evol. Microbiol.">
        <title>The Global Catalogue of Microorganisms (GCM) 10K type strain sequencing project: providing services to taxonomists for standard genome sequencing and annotation.</title>
        <authorList>
            <consortium name="The Broad Institute Genomics Platform"/>
            <consortium name="The Broad Institute Genome Sequencing Center for Infectious Disease"/>
            <person name="Wu L."/>
            <person name="Ma J."/>
        </authorList>
    </citation>
    <scope>NUCLEOTIDE SEQUENCE [LARGE SCALE GENOMIC DNA]</scope>
    <source>
        <strain evidence="3">JCM 16601</strain>
    </source>
</reference>
<feature type="transmembrane region" description="Helical" evidence="1">
    <location>
        <begin position="29"/>
        <end position="47"/>
    </location>
</feature>
<keyword evidence="1" id="KW-0812">Transmembrane</keyword>
<dbReference type="EMBL" id="BAAAZC010000003">
    <property type="protein sequence ID" value="GAA3958308.1"/>
    <property type="molecule type" value="Genomic_DNA"/>
</dbReference>
<organism evidence="2 3">
    <name type="scientific">Mucilaginibacter dorajii</name>
    <dbReference type="NCBI Taxonomy" id="692994"/>
    <lineage>
        <taxon>Bacteria</taxon>
        <taxon>Pseudomonadati</taxon>
        <taxon>Bacteroidota</taxon>
        <taxon>Sphingobacteriia</taxon>
        <taxon>Sphingobacteriales</taxon>
        <taxon>Sphingobacteriaceae</taxon>
        <taxon>Mucilaginibacter</taxon>
    </lineage>
</organism>
<keyword evidence="1" id="KW-0472">Membrane</keyword>
<comment type="caution">
    <text evidence="2">The sequence shown here is derived from an EMBL/GenBank/DDBJ whole genome shotgun (WGS) entry which is preliminary data.</text>
</comment>
<dbReference type="Proteomes" id="UP001500742">
    <property type="component" value="Unassembled WGS sequence"/>
</dbReference>
<feature type="transmembrane region" description="Helical" evidence="1">
    <location>
        <begin position="96"/>
        <end position="117"/>
    </location>
</feature>
<keyword evidence="3" id="KW-1185">Reference proteome</keyword>
<protein>
    <submittedName>
        <fullName evidence="2">Uncharacterized protein</fullName>
    </submittedName>
</protein>
<evidence type="ECO:0000256" key="1">
    <source>
        <dbReference type="SAM" id="Phobius"/>
    </source>
</evidence>
<dbReference type="RefSeq" id="WP_259096081.1">
    <property type="nucleotide sequence ID" value="NZ_BAAAZC010000003.1"/>
</dbReference>
<keyword evidence="1" id="KW-1133">Transmembrane helix</keyword>
<evidence type="ECO:0000313" key="2">
    <source>
        <dbReference type="EMBL" id="GAA3958308.1"/>
    </source>
</evidence>
<proteinExistence type="predicted"/>
<evidence type="ECO:0000313" key="3">
    <source>
        <dbReference type="Proteomes" id="UP001500742"/>
    </source>
</evidence>
<name>A0ABP7P1T5_9SPHI</name>
<accession>A0ABP7P1T5</accession>
<gene>
    <name evidence="2" type="ORF">GCM10022210_02010</name>
</gene>